<dbReference type="Gene3D" id="2.40.40.20">
    <property type="match status" value="1"/>
</dbReference>
<evidence type="ECO:0000256" key="3">
    <source>
        <dbReference type="ARBA" id="ARBA00022478"/>
    </source>
</evidence>
<evidence type="ECO:0000256" key="4">
    <source>
        <dbReference type="ARBA" id="ARBA00022679"/>
    </source>
</evidence>
<evidence type="ECO:0000256" key="10">
    <source>
        <dbReference type="ARBA" id="ARBA00023242"/>
    </source>
</evidence>
<evidence type="ECO:0000313" key="16">
    <source>
        <dbReference type="Proteomes" id="UP001516464"/>
    </source>
</evidence>
<reference evidence="15 16" key="1">
    <citation type="submission" date="2019-01" db="EMBL/GenBank/DDBJ databases">
        <title>Genomes sequencing and comparative genomics of infectious freshwater microsporidia, Cucumispora dikerogammari and Thelohania contejeani.</title>
        <authorList>
            <person name="Cormier A."/>
            <person name="Giraud I."/>
            <person name="Wattier R."/>
            <person name="Teixeira M."/>
            <person name="Grandjean F."/>
            <person name="Rigaud T."/>
            <person name="Cordaux R."/>
        </authorList>
    </citation>
    <scope>NUCLEOTIDE SEQUENCE [LARGE SCALE GENOMIC DNA]</scope>
    <source>
        <strain evidence="15">T1</strain>
        <tissue evidence="15">Spores</tissue>
    </source>
</reference>
<dbReference type="InterPro" id="IPR044893">
    <property type="entry name" value="RNA_pol_Rpb1_clamp_domain"/>
</dbReference>
<dbReference type="Pfam" id="PF05000">
    <property type="entry name" value="RNA_pol_Rpb1_4"/>
    <property type="match status" value="1"/>
</dbReference>
<dbReference type="InterPro" id="IPR007066">
    <property type="entry name" value="RNA_pol_Rpb1_3"/>
</dbReference>
<feature type="region of interest" description="Disordered" evidence="13">
    <location>
        <begin position="1064"/>
        <end position="1083"/>
    </location>
</feature>
<evidence type="ECO:0000256" key="7">
    <source>
        <dbReference type="ARBA" id="ARBA00022833"/>
    </source>
</evidence>
<feature type="domain" description="RNA polymerase N-terminal" evidence="14">
    <location>
        <begin position="200"/>
        <end position="509"/>
    </location>
</feature>
<evidence type="ECO:0000256" key="12">
    <source>
        <dbReference type="RuleBase" id="RU004279"/>
    </source>
</evidence>
<evidence type="ECO:0000256" key="8">
    <source>
        <dbReference type="ARBA" id="ARBA00022842"/>
    </source>
</evidence>
<dbReference type="Gene3D" id="6.10.250.2940">
    <property type="match status" value="1"/>
</dbReference>
<dbReference type="Pfam" id="PF04983">
    <property type="entry name" value="RNA_pol_Rpb1_3"/>
    <property type="match status" value="1"/>
</dbReference>
<organism evidence="15 16">
    <name type="scientific">Astathelohania contejeani</name>
    <dbReference type="NCBI Taxonomy" id="164912"/>
    <lineage>
        <taxon>Eukaryota</taxon>
        <taxon>Fungi</taxon>
        <taxon>Fungi incertae sedis</taxon>
        <taxon>Microsporidia</taxon>
        <taxon>Astathelohaniidae</taxon>
        <taxon>Astathelohania</taxon>
    </lineage>
</organism>
<dbReference type="InterPro" id="IPR006592">
    <property type="entry name" value="RNA_pol_N"/>
</dbReference>
<proteinExistence type="inferred from homology"/>
<evidence type="ECO:0000256" key="13">
    <source>
        <dbReference type="SAM" id="MobiDB-lite"/>
    </source>
</evidence>
<keyword evidence="16" id="KW-1185">Reference proteome</keyword>
<comment type="catalytic activity">
    <reaction evidence="11 12">
        <text>RNA(n) + a ribonucleoside 5'-triphosphate = RNA(n+1) + diphosphate</text>
        <dbReference type="Rhea" id="RHEA:21248"/>
        <dbReference type="Rhea" id="RHEA-COMP:14527"/>
        <dbReference type="Rhea" id="RHEA-COMP:17342"/>
        <dbReference type="ChEBI" id="CHEBI:33019"/>
        <dbReference type="ChEBI" id="CHEBI:61557"/>
        <dbReference type="ChEBI" id="CHEBI:140395"/>
        <dbReference type="EC" id="2.7.7.6"/>
    </reaction>
</comment>
<sequence length="1315" mass="148227">MVDFYPSKLNFTFYTNEEIRKLSIVEIKNPATLDSFEHPIPHGLHDSKMGPLNSEIPCHTCGLIGFDCPGHFGHIELKYPVLNPLLASITLSILKGCCLECFRFRSTKLNEDIENMQRSPAENHHTLAKEIIKACASSQKCPFCKTKTIRIIKGQGLRISRDKAGEYVYFEPKEIREVLRKCSINHPKFFSVIFGEANPEKFFMDCVVVLPNKFRPNNYVNGKRQGNPQNILLARIIQINNELKENDNINDSNASDMDNKEKWFANKYSELQSTVLTYFDSEGLKAFGSNPPLGKKQILEKKEGLFRCNIMGKRVNYSARSVISPDPNIETREIGIPLVFATRLTFPESVTNFNVDMLRRAVINGSNHPGASFIEEDGIVLNLSKISEEKRATIANSLLVGRKKVWRHLRNGDVVLVNRQPTLHKPSMMAHRVRVLPQEKTLRLHYTNCGSYNADFDGDEMNIHVPQNHLARAECMELGMTDHNYTVATNGRPIRGLVQDHVVMGAWLTLKDTFIGKSEYESFVCAGLSMHNKRIVLDPPTITRPAILYTGKQVISTILKNMNMKLTITSKTKIQKELWHPEESILKIVQGDIMTGILDKNQLGASAKGLVHAAGELYGTHVCNDLLTVIGRVLNRVLITSGFTIRMDDLLLTIKADKQREDITNNGIEKAINIYKEYISKNPLYFTESSCTQELDSLVKGSVNDITSEILRATLPIGQLKPFPYNNIALAVITGAKGSLVNLSQISGLLGQQELEGHRVPIMVSGRTLPCFEYCDPHPRAGGYITQRFLSGIKAPEYYFHCMAGREGLIDTAVKTARSGYLQRCLIKHLEGVKVEYDLSVRNCGKVVQFIYGEDGIDCTKTGYIGDKKFLKENYACIKKNKSLYNHDDSEIIMGSYLIEPGEPVGIISAQSIGEPSTQMTLNTFHLAGVGSQNVTLGIPRLREIIMVASKNISTPIIRVPMINGYNRDLEETLKNNIKRVTLKDCVKRIVLKEEIINSNMKRMKRYRIELYVNNTELDYKNALKELKKLVCKKIRKCNNVLEIEVEENNTLKAEEIDECEISNSSNSREIDEEERYNKDNEPINMDGGVKEEFVDDFTVNERVDNKDDGYDEINDNVDMDISMDKLIITLFYPVNFMVYLLPIIENVIPLITVKEIKGIRNISFNKGSMIIEGNSFSILSSSDIFDGLLDLTQSYSNDIYAVYATFGIEAARNVIVKEIASVFDVYGIAVDHRHLLLVADYMTMKGEYLAFSRHTLDETDSPLQRMSYEGCYGVLKEVCVFGESDDLSNPSACITAGMPIKCGTGSFDIKYKLT</sequence>
<dbReference type="InterPro" id="IPR007083">
    <property type="entry name" value="RNA_pol_Rpb1_4"/>
</dbReference>
<dbReference type="PANTHER" id="PTHR19376:SF11">
    <property type="entry name" value="DNA-DIRECTED RNA POLYMERASE I SUBUNIT RPA1"/>
    <property type="match status" value="1"/>
</dbReference>
<dbReference type="Gene3D" id="1.10.150.390">
    <property type="match status" value="1"/>
</dbReference>
<gene>
    <name evidence="15" type="primary">rpa1</name>
    <name evidence="15" type="ORF">TCON_0548</name>
</gene>
<evidence type="ECO:0000256" key="6">
    <source>
        <dbReference type="ARBA" id="ARBA00022723"/>
    </source>
</evidence>
<dbReference type="InterPro" id="IPR047107">
    <property type="entry name" value="DNA-dir_RNA_pol1_lsu_C"/>
</dbReference>
<keyword evidence="3 12" id="KW-0240">DNA-directed RNA polymerase</keyword>
<dbReference type="Proteomes" id="UP001516464">
    <property type="component" value="Unassembled WGS sequence"/>
</dbReference>
<keyword evidence="5 12" id="KW-0548">Nucleotidyltransferase</keyword>
<dbReference type="InterPro" id="IPR007081">
    <property type="entry name" value="RNA_pol_Rpb1_5"/>
</dbReference>
<evidence type="ECO:0000313" key="15">
    <source>
        <dbReference type="EMBL" id="KAF7684268.1"/>
    </source>
</evidence>
<accession>A0ABQ7I1F2</accession>
<dbReference type="Pfam" id="PF04997">
    <property type="entry name" value="RNA_pol_Rpb1_1"/>
    <property type="match status" value="1"/>
</dbReference>
<dbReference type="Gene3D" id="6.20.50.80">
    <property type="match status" value="1"/>
</dbReference>
<dbReference type="EC" id="2.7.7.6" evidence="12"/>
<dbReference type="CDD" id="cd02735">
    <property type="entry name" value="RNAP_I_Rpa1_C"/>
    <property type="match status" value="1"/>
</dbReference>
<dbReference type="GO" id="GO:0000428">
    <property type="term" value="C:DNA-directed RNA polymerase complex"/>
    <property type="evidence" value="ECO:0007669"/>
    <property type="project" value="UniProtKB-KW"/>
</dbReference>
<keyword evidence="4 12" id="KW-0808">Transferase</keyword>
<evidence type="ECO:0000256" key="2">
    <source>
        <dbReference type="ARBA" id="ARBA00006460"/>
    </source>
</evidence>
<dbReference type="InterPro" id="IPR038120">
    <property type="entry name" value="Rpb1_funnel_sf"/>
</dbReference>
<comment type="caution">
    <text evidence="15">The sequence shown here is derived from an EMBL/GenBank/DDBJ whole genome shotgun (WGS) entry which is preliminary data.</text>
</comment>
<comment type="similarity">
    <text evidence="2 12">Belongs to the RNA polymerase beta' chain family.</text>
</comment>
<protein>
    <recommendedName>
        <fullName evidence="12">DNA-directed RNA polymerase subunit</fullName>
        <ecNumber evidence="12">2.7.7.6</ecNumber>
    </recommendedName>
</protein>
<dbReference type="PANTHER" id="PTHR19376">
    <property type="entry name" value="DNA-DIRECTED RNA POLYMERASE"/>
    <property type="match status" value="1"/>
</dbReference>
<evidence type="ECO:0000256" key="5">
    <source>
        <dbReference type="ARBA" id="ARBA00022695"/>
    </source>
</evidence>
<evidence type="ECO:0000256" key="9">
    <source>
        <dbReference type="ARBA" id="ARBA00023163"/>
    </source>
</evidence>
<dbReference type="Gene3D" id="1.10.274.100">
    <property type="entry name" value="RNA polymerase Rpb1, domain 3"/>
    <property type="match status" value="1"/>
</dbReference>
<dbReference type="Gene3D" id="4.10.860.120">
    <property type="entry name" value="RNA polymerase II, clamp domain"/>
    <property type="match status" value="1"/>
</dbReference>
<comment type="function">
    <text evidence="12">DNA-dependent RNA polymerase catalyzes the transcription of DNA into RNA using the four ribonucleoside triphosphates as substrates.</text>
</comment>
<dbReference type="CDD" id="cd01435">
    <property type="entry name" value="RNAP_I_RPA1_N"/>
    <property type="match status" value="1"/>
</dbReference>
<keyword evidence="10" id="KW-0539">Nucleus</keyword>
<keyword evidence="8" id="KW-0460">Magnesium</keyword>
<dbReference type="InterPro" id="IPR042102">
    <property type="entry name" value="RNA_pol_Rpb1_3_sf"/>
</dbReference>
<dbReference type="EMBL" id="SBIQ01000021">
    <property type="protein sequence ID" value="KAF7684268.1"/>
    <property type="molecule type" value="Genomic_DNA"/>
</dbReference>
<evidence type="ECO:0000256" key="11">
    <source>
        <dbReference type="ARBA" id="ARBA00048552"/>
    </source>
</evidence>
<comment type="subcellular location">
    <subcellularLocation>
        <location evidence="1">Nucleus</location>
    </subcellularLocation>
</comment>
<dbReference type="InterPro" id="IPR045867">
    <property type="entry name" value="DNA-dir_RpoC_beta_prime"/>
</dbReference>
<dbReference type="InterPro" id="IPR015699">
    <property type="entry name" value="DNA-dir_RNA_pol1_lsu_N"/>
</dbReference>
<dbReference type="Pfam" id="PF00623">
    <property type="entry name" value="RNA_pol_Rpb1_2"/>
    <property type="match status" value="1"/>
</dbReference>
<dbReference type="Pfam" id="PF04998">
    <property type="entry name" value="RNA_pol_Rpb1_5"/>
    <property type="match status" value="1"/>
</dbReference>
<evidence type="ECO:0000259" key="14">
    <source>
        <dbReference type="SMART" id="SM00663"/>
    </source>
</evidence>
<keyword evidence="6" id="KW-0479">Metal-binding</keyword>
<dbReference type="SMART" id="SM00663">
    <property type="entry name" value="RPOLA_N"/>
    <property type="match status" value="1"/>
</dbReference>
<name>A0ABQ7I1F2_9MICR</name>
<keyword evidence="7" id="KW-0862">Zinc</keyword>
<dbReference type="SUPFAM" id="SSF64484">
    <property type="entry name" value="beta and beta-prime subunits of DNA dependent RNA-polymerase"/>
    <property type="match status" value="1"/>
</dbReference>
<keyword evidence="9 12" id="KW-0804">Transcription</keyword>
<dbReference type="Gene3D" id="3.30.1490.180">
    <property type="entry name" value="RNA polymerase ii"/>
    <property type="match status" value="1"/>
</dbReference>
<dbReference type="InterPro" id="IPR007080">
    <property type="entry name" value="RNA_pol_Rpb1_1"/>
</dbReference>
<dbReference type="InterPro" id="IPR000722">
    <property type="entry name" value="RNA_pol_asu"/>
</dbReference>
<dbReference type="Gene3D" id="1.10.132.30">
    <property type="match status" value="1"/>
</dbReference>
<evidence type="ECO:0000256" key="1">
    <source>
        <dbReference type="ARBA" id="ARBA00004123"/>
    </source>
</evidence>